<gene>
    <name evidence="2 4" type="ORF">BDZ99DRAFT_100413</name>
</gene>
<dbReference type="GeneID" id="54453205"/>
<organism evidence="2">
    <name type="scientific">Mytilinidion resinicola</name>
    <dbReference type="NCBI Taxonomy" id="574789"/>
    <lineage>
        <taxon>Eukaryota</taxon>
        <taxon>Fungi</taxon>
        <taxon>Dikarya</taxon>
        <taxon>Ascomycota</taxon>
        <taxon>Pezizomycotina</taxon>
        <taxon>Dothideomycetes</taxon>
        <taxon>Pleosporomycetidae</taxon>
        <taxon>Mytilinidiales</taxon>
        <taxon>Mytilinidiaceae</taxon>
        <taxon>Mytilinidion</taxon>
    </lineage>
</organism>
<reference evidence="2 4" key="1">
    <citation type="journal article" date="2020" name="Stud. Mycol.">
        <title>101 Dothideomycetes genomes: a test case for predicting lifestyles and emergence of pathogens.</title>
        <authorList>
            <person name="Haridas S."/>
            <person name="Albert R."/>
            <person name="Binder M."/>
            <person name="Bloem J."/>
            <person name="Labutti K."/>
            <person name="Salamov A."/>
            <person name="Andreopoulos B."/>
            <person name="Baker S."/>
            <person name="Barry K."/>
            <person name="Bills G."/>
            <person name="Bluhm B."/>
            <person name="Cannon C."/>
            <person name="Castanera R."/>
            <person name="Culley D."/>
            <person name="Daum C."/>
            <person name="Ezra D."/>
            <person name="Gonzalez J."/>
            <person name="Henrissat B."/>
            <person name="Kuo A."/>
            <person name="Liang C."/>
            <person name="Lipzen A."/>
            <person name="Lutzoni F."/>
            <person name="Magnuson J."/>
            <person name="Mondo S."/>
            <person name="Nolan M."/>
            <person name="Ohm R."/>
            <person name="Pangilinan J."/>
            <person name="Park H.-J."/>
            <person name="Ramirez L."/>
            <person name="Alfaro M."/>
            <person name="Sun H."/>
            <person name="Tritt A."/>
            <person name="Yoshinaga Y."/>
            <person name="Zwiers L.-H."/>
            <person name="Turgeon B."/>
            <person name="Goodwin S."/>
            <person name="Spatafora J."/>
            <person name="Crous P."/>
            <person name="Grigoriev I."/>
        </authorList>
    </citation>
    <scope>NUCLEOTIDE SEQUENCE</scope>
    <source>
        <strain evidence="2 4">CBS 304.34</strain>
    </source>
</reference>
<keyword evidence="1" id="KW-1133">Transmembrane helix</keyword>
<accession>A0A6A6YBI3</accession>
<protein>
    <submittedName>
        <fullName evidence="2 4">Uncharacterized protein</fullName>
    </submittedName>
</protein>
<keyword evidence="1" id="KW-0472">Membrane</keyword>
<proteinExistence type="predicted"/>
<reference evidence="4" key="3">
    <citation type="submission" date="2025-04" db="UniProtKB">
        <authorList>
            <consortium name="RefSeq"/>
        </authorList>
    </citation>
    <scope>IDENTIFICATION</scope>
    <source>
        <strain evidence="4">CBS 304.34</strain>
    </source>
</reference>
<keyword evidence="1" id="KW-0812">Transmembrane</keyword>
<sequence length="77" mass="8732">MFHISFFHDCKGGCRSYLRCWMGRDCTKTPKPVPPAFLSCTFAMLYSILASVVAFIIHARPYVIANVQQSSFKLIGR</sequence>
<dbReference type="Proteomes" id="UP000504636">
    <property type="component" value="Unplaced"/>
</dbReference>
<name>A0A6A6YBI3_9PEZI</name>
<dbReference type="RefSeq" id="XP_033572902.1">
    <property type="nucleotide sequence ID" value="XM_033712312.1"/>
</dbReference>
<evidence type="ECO:0000256" key="1">
    <source>
        <dbReference type="SAM" id="Phobius"/>
    </source>
</evidence>
<dbReference type="EMBL" id="MU003708">
    <property type="protein sequence ID" value="KAF2805938.1"/>
    <property type="molecule type" value="Genomic_DNA"/>
</dbReference>
<evidence type="ECO:0000313" key="2">
    <source>
        <dbReference type="EMBL" id="KAF2805938.1"/>
    </source>
</evidence>
<evidence type="ECO:0000313" key="4">
    <source>
        <dbReference type="RefSeq" id="XP_033572902.1"/>
    </source>
</evidence>
<keyword evidence="3" id="KW-1185">Reference proteome</keyword>
<reference evidence="4" key="2">
    <citation type="submission" date="2020-04" db="EMBL/GenBank/DDBJ databases">
        <authorList>
            <consortium name="NCBI Genome Project"/>
        </authorList>
    </citation>
    <scope>NUCLEOTIDE SEQUENCE</scope>
    <source>
        <strain evidence="4">CBS 304.34</strain>
    </source>
</reference>
<dbReference type="AlphaFoldDB" id="A0A6A6YBI3"/>
<feature type="transmembrane region" description="Helical" evidence="1">
    <location>
        <begin position="36"/>
        <end position="57"/>
    </location>
</feature>
<evidence type="ECO:0000313" key="3">
    <source>
        <dbReference type="Proteomes" id="UP000504636"/>
    </source>
</evidence>